<dbReference type="EMBL" id="QFOL01000001">
    <property type="protein sequence ID" value="PZP54337.1"/>
    <property type="molecule type" value="Genomic_DNA"/>
</dbReference>
<protein>
    <recommendedName>
        <fullName evidence="3">DUF3168 domain-containing protein</fullName>
    </recommendedName>
</protein>
<evidence type="ECO:0008006" key="3">
    <source>
        <dbReference type="Google" id="ProtNLM"/>
    </source>
</evidence>
<sequence length="141" mass="15425">MLQIIVDRLKEKAPALTAVETAENLDALEKGTAPRSGTTFVLPFRERPEPNPYAAGAFRQLVHVQFLTALIIRRYDDATGGKKVSLFDTHKGAIEQALAGWAPLPESELIEMVAGQAAPLGNGVTAYVQTWQTTRNLEIRP</sequence>
<evidence type="ECO:0000313" key="2">
    <source>
        <dbReference type="Proteomes" id="UP000249769"/>
    </source>
</evidence>
<evidence type="ECO:0000313" key="1">
    <source>
        <dbReference type="EMBL" id="PZP54337.1"/>
    </source>
</evidence>
<reference evidence="1 2" key="1">
    <citation type="submission" date="2017-08" db="EMBL/GenBank/DDBJ databases">
        <title>Infants hospitalized years apart are colonized by the same room-sourced microbial strains.</title>
        <authorList>
            <person name="Brooks B."/>
            <person name="Olm M.R."/>
            <person name="Firek B.A."/>
            <person name="Baker R."/>
            <person name="Thomas B.C."/>
            <person name="Morowitz M.J."/>
            <person name="Banfield J.F."/>
        </authorList>
    </citation>
    <scope>NUCLEOTIDE SEQUENCE [LARGE SCALE GENOMIC DNA]</scope>
    <source>
        <strain evidence="1">S2_009_000_R2_73</strain>
    </source>
</reference>
<proteinExistence type="predicted"/>
<dbReference type="Proteomes" id="UP000249769">
    <property type="component" value="Unassembled WGS sequence"/>
</dbReference>
<accession>A0A2W5FKM9</accession>
<organism evidence="1 2">
    <name type="scientific">Agrobacterium fabrum</name>
    <dbReference type="NCBI Taxonomy" id="1176649"/>
    <lineage>
        <taxon>Bacteria</taxon>
        <taxon>Pseudomonadati</taxon>
        <taxon>Pseudomonadota</taxon>
        <taxon>Alphaproteobacteria</taxon>
        <taxon>Hyphomicrobiales</taxon>
        <taxon>Rhizobiaceae</taxon>
        <taxon>Rhizobium/Agrobacterium group</taxon>
        <taxon>Agrobacterium</taxon>
        <taxon>Agrobacterium tumefaciens complex</taxon>
    </lineage>
</organism>
<dbReference type="AlphaFoldDB" id="A0A2W5FKM9"/>
<gene>
    <name evidence="1" type="ORF">DI595_00105</name>
</gene>
<dbReference type="Pfam" id="PF23840">
    <property type="entry name" value="Phage_tail_terminator"/>
    <property type="match status" value="1"/>
</dbReference>
<name>A0A2W5FKM9_9HYPH</name>
<comment type="caution">
    <text evidence="1">The sequence shown here is derived from an EMBL/GenBank/DDBJ whole genome shotgun (WGS) entry which is preliminary data.</text>
</comment>
<dbReference type="InterPro" id="IPR056912">
    <property type="entry name" value="Phage_JBD30_tail_term-like"/>
</dbReference>